<feature type="region of interest" description="Disordered" evidence="1">
    <location>
        <begin position="1"/>
        <end position="23"/>
    </location>
</feature>
<sequence length="23" mass="2702">MPDHFQVKSRVPGPLESLWPDHE</sequence>
<dbReference type="EMBL" id="UINC01050577">
    <property type="protein sequence ID" value="SVB63700.1"/>
    <property type="molecule type" value="Genomic_DNA"/>
</dbReference>
<evidence type="ECO:0000313" key="2">
    <source>
        <dbReference type="EMBL" id="SVB63700.1"/>
    </source>
</evidence>
<evidence type="ECO:0000256" key="1">
    <source>
        <dbReference type="SAM" id="MobiDB-lite"/>
    </source>
</evidence>
<organism evidence="2">
    <name type="scientific">marine metagenome</name>
    <dbReference type="NCBI Taxonomy" id="408172"/>
    <lineage>
        <taxon>unclassified sequences</taxon>
        <taxon>metagenomes</taxon>
        <taxon>ecological metagenomes</taxon>
    </lineage>
</organism>
<name>A0A382FL08_9ZZZZ</name>
<dbReference type="AlphaFoldDB" id="A0A382FL08"/>
<feature type="non-terminal residue" evidence="2">
    <location>
        <position position="23"/>
    </location>
</feature>
<gene>
    <name evidence="2" type="ORF">METZ01_LOCUS216554</name>
</gene>
<proteinExistence type="predicted"/>
<accession>A0A382FL08</accession>
<protein>
    <submittedName>
        <fullName evidence="2">Uncharacterized protein</fullName>
    </submittedName>
</protein>
<reference evidence="2" key="1">
    <citation type="submission" date="2018-05" db="EMBL/GenBank/DDBJ databases">
        <authorList>
            <person name="Lanie J.A."/>
            <person name="Ng W.-L."/>
            <person name="Kazmierczak K.M."/>
            <person name="Andrzejewski T.M."/>
            <person name="Davidsen T.M."/>
            <person name="Wayne K.J."/>
            <person name="Tettelin H."/>
            <person name="Glass J.I."/>
            <person name="Rusch D."/>
            <person name="Podicherti R."/>
            <person name="Tsui H.-C.T."/>
            <person name="Winkler M.E."/>
        </authorList>
    </citation>
    <scope>NUCLEOTIDE SEQUENCE</scope>
</reference>